<dbReference type="InterPro" id="IPR002110">
    <property type="entry name" value="Ankyrin_rpt"/>
</dbReference>
<dbReference type="GO" id="GO:0006508">
    <property type="term" value="P:proteolysis"/>
    <property type="evidence" value="ECO:0007669"/>
    <property type="project" value="InterPro"/>
</dbReference>
<dbReference type="AlphaFoldDB" id="A0A829PYE6"/>
<keyword evidence="2 3" id="KW-0040">ANK repeat</keyword>
<feature type="compositionally biased region" description="Basic and acidic residues" evidence="4">
    <location>
        <begin position="30"/>
        <end position="40"/>
    </location>
</feature>
<organism evidence="6 7">
    <name type="scientific">Mycobacteroides abscessus 21</name>
    <dbReference type="NCBI Taxonomy" id="1299324"/>
    <lineage>
        <taxon>Bacteria</taxon>
        <taxon>Bacillati</taxon>
        <taxon>Actinomycetota</taxon>
        <taxon>Actinomycetes</taxon>
        <taxon>Mycobacteriales</taxon>
        <taxon>Mycobacteriaceae</taxon>
        <taxon>Mycobacteroides</taxon>
        <taxon>Mycobacteroides abscessus</taxon>
    </lineage>
</organism>
<reference evidence="6 7" key="1">
    <citation type="submission" date="2013-12" db="EMBL/GenBank/DDBJ databases">
        <authorList>
            <person name="Madinger N."/>
            <person name="Lenaerts A."/>
            <person name="Ordway D."/>
            <person name="DeGroote M.A."/>
            <person name="Parker T."/>
            <person name="Sizemore C."/>
            <person name="Tallon L.J."/>
            <person name="Sadzewicz L.K."/>
            <person name="Sengamalay N."/>
            <person name="Fraser C.M."/>
            <person name="Hine E."/>
            <person name="Shefchek K.A."/>
            <person name="Das S.P."/>
            <person name="Tettelin H."/>
        </authorList>
    </citation>
    <scope>NUCLEOTIDE SEQUENCE [LARGE SCALE GENOMIC DNA]</scope>
    <source>
        <strain evidence="6 7">21</strain>
    </source>
</reference>
<dbReference type="GO" id="GO:0004190">
    <property type="term" value="F:aspartic-type endopeptidase activity"/>
    <property type="evidence" value="ECO:0007669"/>
    <property type="project" value="InterPro"/>
</dbReference>
<dbReference type="InterPro" id="IPR036770">
    <property type="entry name" value="Ankyrin_rpt-contain_sf"/>
</dbReference>
<evidence type="ECO:0000313" key="6">
    <source>
        <dbReference type="EMBL" id="EUA45582.1"/>
    </source>
</evidence>
<evidence type="ECO:0000256" key="2">
    <source>
        <dbReference type="ARBA" id="ARBA00023043"/>
    </source>
</evidence>
<accession>A0A829PYE6</accession>
<evidence type="ECO:0000256" key="4">
    <source>
        <dbReference type="SAM" id="MobiDB-lite"/>
    </source>
</evidence>
<evidence type="ECO:0000256" key="3">
    <source>
        <dbReference type="PROSITE-ProRule" id="PRU00023"/>
    </source>
</evidence>
<dbReference type="PRINTS" id="PR01415">
    <property type="entry name" value="ANKYRIN"/>
</dbReference>
<dbReference type="SUPFAM" id="SSF48403">
    <property type="entry name" value="Ankyrin repeat"/>
    <property type="match status" value="1"/>
</dbReference>
<feature type="repeat" description="ANK" evidence="3">
    <location>
        <begin position="71"/>
        <end position="103"/>
    </location>
</feature>
<feature type="compositionally biased region" description="Basic and acidic residues" evidence="4">
    <location>
        <begin position="1"/>
        <end position="13"/>
    </location>
</feature>
<dbReference type="InterPro" id="IPR001995">
    <property type="entry name" value="Peptidase_A2_cat"/>
</dbReference>
<dbReference type="SMART" id="SM00248">
    <property type="entry name" value="ANK"/>
    <property type="match status" value="3"/>
</dbReference>
<sequence>MSQANVHDRDEFGRTPLHYAVLDGPDDSANDWKETDPSRREELRRRSADFRVANAQRLIAYGADVNAREDEQWTPLHFAAREDSPEVVRLLLDSGADPNVINNQGSTPISIAVGNTTPTGTTILQLLKDRGADPYLKGEGGVSAVDYARMIEDEKVNSVLADVL</sequence>
<dbReference type="Gene3D" id="1.25.40.20">
    <property type="entry name" value="Ankyrin repeat-containing domain"/>
    <property type="match status" value="1"/>
</dbReference>
<gene>
    <name evidence="6" type="ORF">I543_3786</name>
</gene>
<comment type="caution">
    <text evidence="6">The sequence shown here is derived from an EMBL/GenBank/DDBJ whole genome shotgun (WGS) entry which is preliminary data.</text>
</comment>
<dbReference type="PANTHER" id="PTHR24171">
    <property type="entry name" value="ANKYRIN REPEAT DOMAIN-CONTAINING PROTEIN 39-RELATED"/>
    <property type="match status" value="1"/>
</dbReference>
<name>A0A829PYE6_9MYCO</name>
<evidence type="ECO:0000259" key="5">
    <source>
        <dbReference type="PROSITE" id="PS50175"/>
    </source>
</evidence>
<protein>
    <submittedName>
        <fullName evidence="6">Ankyrin repeat family protein</fullName>
    </submittedName>
</protein>
<dbReference type="PROSITE" id="PS50088">
    <property type="entry name" value="ANK_REPEAT"/>
    <property type="match status" value="1"/>
</dbReference>
<feature type="region of interest" description="Disordered" evidence="4">
    <location>
        <begin position="1"/>
        <end position="40"/>
    </location>
</feature>
<proteinExistence type="predicted"/>
<dbReference type="EMBL" id="JAOF01000001">
    <property type="protein sequence ID" value="EUA45582.1"/>
    <property type="molecule type" value="Genomic_DNA"/>
</dbReference>
<dbReference type="Proteomes" id="UP000020103">
    <property type="component" value="Unassembled WGS sequence"/>
</dbReference>
<evidence type="ECO:0000313" key="7">
    <source>
        <dbReference type="Proteomes" id="UP000020103"/>
    </source>
</evidence>
<dbReference type="Pfam" id="PF12796">
    <property type="entry name" value="Ank_2"/>
    <property type="match status" value="1"/>
</dbReference>
<evidence type="ECO:0000256" key="1">
    <source>
        <dbReference type="ARBA" id="ARBA00022737"/>
    </source>
</evidence>
<dbReference type="PROSITE" id="PS50175">
    <property type="entry name" value="ASP_PROT_RETROV"/>
    <property type="match status" value="1"/>
</dbReference>
<keyword evidence="1" id="KW-0677">Repeat</keyword>
<dbReference type="PROSITE" id="PS50297">
    <property type="entry name" value="ANK_REP_REGION"/>
    <property type="match status" value="1"/>
</dbReference>
<feature type="domain" description="Peptidase A2" evidence="5">
    <location>
        <begin position="88"/>
        <end position="141"/>
    </location>
</feature>